<dbReference type="RefSeq" id="WP_353475514.1">
    <property type="nucleotide sequence ID" value="NZ_CP123385.1"/>
</dbReference>
<accession>A0AAU8AQ14</accession>
<reference evidence="1" key="1">
    <citation type="submission" date="2023-02" db="EMBL/GenBank/DDBJ databases">
        <title>Description and genomic characterization of Salipiger bruguierae sp. nov., isolated from the sediment of mangrove plant Bruguiera sexangula.</title>
        <authorList>
            <person name="Long M."/>
        </authorList>
    </citation>
    <scope>NUCLEOTIDE SEQUENCE</scope>
    <source>
        <strain evidence="1">H15</strain>
    </source>
</reference>
<protein>
    <recommendedName>
        <fullName evidence="2">Addiction module protein</fullName>
    </recommendedName>
</protein>
<gene>
    <name evidence="1" type="ORF">PVT71_18280</name>
</gene>
<dbReference type="EMBL" id="CP123385">
    <property type="protein sequence ID" value="XCC96617.1"/>
    <property type="molecule type" value="Genomic_DNA"/>
</dbReference>
<dbReference type="AlphaFoldDB" id="A0AAU8AQ14"/>
<organism evidence="1">
    <name type="scientific">Alloyangia sp. H15</name>
    <dbReference type="NCBI Taxonomy" id="3029062"/>
    <lineage>
        <taxon>Bacteria</taxon>
        <taxon>Pseudomonadati</taxon>
        <taxon>Pseudomonadota</taxon>
        <taxon>Alphaproteobacteria</taxon>
        <taxon>Rhodobacterales</taxon>
        <taxon>Roseobacteraceae</taxon>
        <taxon>Alloyangia</taxon>
    </lineage>
</organism>
<evidence type="ECO:0008006" key="2">
    <source>
        <dbReference type="Google" id="ProtNLM"/>
    </source>
</evidence>
<sequence length="50" mass="5530">MGRLPAEVRGLTPQETSLLIEAWNQAQQDASGEVAPPSVDEYEELVKRYG</sequence>
<name>A0AAU8AQ14_9RHOB</name>
<evidence type="ECO:0000313" key="1">
    <source>
        <dbReference type="EMBL" id="XCC96617.1"/>
    </source>
</evidence>
<proteinExistence type="predicted"/>